<evidence type="ECO:0000313" key="3">
    <source>
        <dbReference type="Proteomes" id="UP000294003"/>
    </source>
</evidence>
<gene>
    <name evidence="2" type="ORF">DL762_004064</name>
</gene>
<accession>A0ABY0H992</accession>
<keyword evidence="3" id="KW-1185">Reference proteome</keyword>
<evidence type="ECO:0000256" key="1">
    <source>
        <dbReference type="SAM" id="MobiDB-lite"/>
    </source>
</evidence>
<feature type="region of interest" description="Disordered" evidence="1">
    <location>
        <begin position="1"/>
        <end position="24"/>
    </location>
</feature>
<evidence type="ECO:0000313" key="2">
    <source>
        <dbReference type="EMBL" id="RYO87774.1"/>
    </source>
</evidence>
<protein>
    <submittedName>
        <fullName evidence="2">Uncharacterized protein</fullName>
    </submittedName>
</protein>
<proteinExistence type="predicted"/>
<name>A0ABY0H992_9PEZI</name>
<sequence>MQQDDVGSDGDPNPGTPSCAQPILDDSTTWEQLPQIELKDLEWVRVPRPQKYGKGEVAVDNSLVINLDDLLRGKLRNESVIRSIIESNEHIRTLSLVAQARSLSEQLRTWAIKQEIDIDGFRGSGREDVEDAAQGSLAQITATIHGPSSSRILETRRFTPSTKSWKGSSGRASVSTFSLTGFASLIRTLFGDHTKALQPKLAVSVELLAETPLISTDTLLLMRKLGANFDWIDNQANSALAVFLHHLSRYQIEYSSAAHHFEKLVALIKPSKVFRDPADASPCTVENLVKLLPPRDQPLTSDPT</sequence>
<comment type="caution">
    <text evidence="2">The sequence shown here is derived from an EMBL/GenBank/DDBJ whole genome shotgun (WGS) entry which is preliminary data.</text>
</comment>
<dbReference type="EMBL" id="QJNS01000096">
    <property type="protein sequence ID" value="RYO87774.1"/>
    <property type="molecule type" value="Genomic_DNA"/>
</dbReference>
<dbReference type="Proteomes" id="UP000294003">
    <property type="component" value="Unassembled WGS sequence"/>
</dbReference>
<organism evidence="2 3">
    <name type="scientific">Monosporascus cannonballus</name>
    <dbReference type="NCBI Taxonomy" id="155416"/>
    <lineage>
        <taxon>Eukaryota</taxon>
        <taxon>Fungi</taxon>
        <taxon>Dikarya</taxon>
        <taxon>Ascomycota</taxon>
        <taxon>Pezizomycotina</taxon>
        <taxon>Sordariomycetes</taxon>
        <taxon>Xylariomycetidae</taxon>
        <taxon>Xylariales</taxon>
        <taxon>Xylariales incertae sedis</taxon>
        <taxon>Monosporascus</taxon>
    </lineage>
</organism>
<reference evidence="2 3" key="1">
    <citation type="submission" date="2018-06" db="EMBL/GenBank/DDBJ databases">
        <title>Complete Genomes of Monosporascus.</title>
        <authorList>
            <person name="Robinson A.J."/>
            <person name="Natvig D.O."/>
        </authorList>
    </citation>
    <scope>NUCLEOTIDE SEQUENCE [LARGE SCALE GENOMIC DNA]</scope>
    <source>
        <strain evidence="2 3">CBS 609.92</strain>
    </source>
</reference>